<reference evidence="14" key="1">
    <citation type="submission" date="2017-01" db="EMBL/GenBank/DDBJ databases">
        <authorList>
            <person name="Varghese N."/>
            <person name="Submissions S."/>
        </authorList>
    </citation>
    <scope>NUCLEOTIDE SEQUENCE [LARGE SCALE GENOMIC DNA]</scope>
    <source>
        <strain evidence="14">DSM 21054</strain>
    </source>
</reference>
<comment type="similarity">
    <text evidence="4 11">Belongs to the MoeA family.</text>
</comment>
<dbReference type="KEGG" id="fln:FLA_2568"/>
<dbReference type="CDD" id="cd00887">
    <property type="entry name" value="MoeA"/>
    <property type="match status" value="1"/>
</dbReference>
<evidence type="ECO:0000256" key="9">
    <source>
        <dbReference type="ARBA" id="ARBA00023150"/>
    </source>
</evidence>
<dbReference type="InterPro" id="IPR036135">
    <property type="entry name" value="MoeA_linker/N_sf"/>
</dbReference>
<dbReference type="Gene3D" id="2.170.190.11">
    <property type="entry name" value="Molybdopterin biosynthesis moea protein, domain 3"/>
    <property type="match status" value="1"/>
</dbReference>
<evidence type="ECO:0000256" key="11">
    <source>
        <dbReference type="RuleBase" id="RU365090"/>
    </source>
</evidence>
<keyword evidence="7 11" id="KW-0479">Metal-binding</keyword>
<evidence type="ECO:0000259" key="12">
    <source>
        <dbReference type="SMART" id="SM00852"/>
    </source>
</evidence>
<feature type="domain" description="MoaB/Mog" evidence="12">
    <location>
        <begin position="174"/>
        <end position="312"/>
    </location>
</feature>
<dbReference type="InterPro" id="IPR001453">
    <property type="entry name" value="MoaB/Mog_dom"/>
</dbReference>
<comment type="function">
    <text evidence="2 11">Catalyzes the insertion of molybdate into adenylated molybdopterin with the concomitant release of AMP.</text>
</comment>
<dbReference type="InterPro" id="IPR005111">
    <property type="entry name" value="MoeA_C_domain_IV"/>
</dbReference>
<evidence type="ECO:0000313" key="13">
    <source>
        <dbReference type="EMBL" id="SIT27352.1"/>
    </source>
</evidence>
<dbReference type="Pfam" id="PF00994">
    <property type="entry name" value="MoCF_biosynth"/>
    <property type="match status" value="1"/>
</dbReference>
<evidence type="ECO:0000256" key="5">
    <source>
        <dbReference type="ARBA" id="ARBA00022505"/>
    </source>
</evidence>
<dbReference type="RefSeq" id="WP_076380803.1">
    <property type="nucleotide sequence ID" value="NZ_AP017422.1"/>
</dbReference>
<dbReference type="UniPathway" id="UPA00344"/>
<dbReference type="SMART" id="SM00852">
    <property type="entry name" value="MoCF_biosynth"/>
    <property type="match status" value="1"/>
</dbReference>
<evidence type="ECO:0000256" key="3">
    <source>
        <dbReference type="ARBA" id="ARBA00005046"/>
    </source>
</evidence>
<dbReference type="EMBL" id="FTOR01000007">
    <property type="protein sequence ID" value="SIT27352.1"/>
    <property type="molecule type" value="Genomic_DNA"/>
</dbReference>
<organism evidence="13 14">
    <name type="scientific">Filimonas lacunae</name>
    <dbReference type="NCBI Taxonomy" id="477680"/>
    <lineage>
        <taxon>Bacteria</taxon>
        <taxon>Pseudomonadati</taxon>
        <taxon>Bacteroidota</taxon>
        <taxon>Chitinophagia</taxon>
        <taxon>Chitinophagales</taxon>
        <taxon>Chitinophagaceae</taxon>
        <taxon>Filimonas</taxon>
    </lineage>
</organism>
<dbReference type="EC" id="2.10.1.1" evidence="11"/>
<dbReference type="Gene3D" id="2.40.340.10">
    <property type="entry name" value="MoeA, C-terminal, domain IV"/>
    <property type="match status" value="1"/>
</dbReference>
<dbReference type="SUPFAM" id="SSF63867">
    <property type="entry name" value="MoeA C-terminal domain-like"/>
    <property type="match status" value="1"/>
</dbReference>
<dbReference type="SUPFAM" id="SSF53218">
    <property type="entry name" value="Molybdenum cofactor biosynthesis proteins"/>
    <property type="match status" value="1"/>
</dbReference>
<keyword evidence="9 11" id="KW-0501">Molybdenum cofactor biosynthesis</keyword>
<dbReference type="FunFam" id="3.40.980.10:FF:000004">
    <property type="entry name" value="Molybdopterin molybdenumtransferase"/>
    <property type="match status" value="1"/>
</dbReference>
<dbReference type="GO" id="GO:0006777">
    <property type="term" value="P:Mo-molybdopterin cofactor biosynthetic process"/>
    <property type="evidence" value="ECO:0007669"/>
    <property type="project" value="UniProtKB-UniRule"/>
</dbReference>
<dbReference type="Pfam" id="PF03454">
    <property type="entry name" value="MoeA_C"/>
    <property type="match status" value="1"/>
</dbReference>
<dbReference type="InterPro" id="IPR036425">
    <property type="entry name" value="MoaB/Mog-like_dom_sf"/>
</dbReference>
<evidence type="ECO:0000256" key="8">
    <source>
        <dbReference type="ARBA" id="ARBA00022842"/>
    </source>
</evidence>
<dbReference type="NCBIfam" id="TIGR00177">
    <property type="entry name" value="molyb_syn"/>
    <property type="match status" value="1"/>
</dbReference>
<keyword evidence="5 11" id="KW-0500">Molybdenum</keyword>
<comment type="pathway">
    <text evidence="3 11">Cofactor biosynthesis; molybdopterin biosynthesis.</text>
</comment>
<evidence type="ECO:0000313" key="14">
    <source>
        <dbReference type="Proteomes" id="UP000186917"/>
    </source>
</evidence>
<dbReference type="SUPFAM" id="SSF63882">
    <property type="entry name" value="MoeA N-terminal region -like"/>
    <property type="match status" value="1"/>
</dbReference>
<comment type="cofactor">
    <cofactor evidence="1 11">
        <name>Mg(2+)</name>
        <dbReference type="ChEBI" id="CHEBI:18420"/>
    </cofactor>
</comment>
<proteinExistence type="inferred from homology"/>
<dbReference type="GO" id="GO:0061599">
    <property type="term" value="F:molybdopterin molybdotransferase activity"/>
    <property type="evidence" value="ECO:0007669"/>
    <property type="project" value="UniProtKB-UniRule"/>
</dbReference>
<sequence>MISVSEARQFISNYTGRSSVVTLPLVEAAGLTLAADIFSPVDVPFFHQSAMDGYAFCYQHWQQQPLSVTAHIPAGSWHTQQLAAQQAARIYTGAALPIGADTVVMQEKTQLAGQLLHITDEQLQQGSNVRPRGSEIGKGALALHAGTYLNAAAIGFLANLGIACVPVHRKLKVSIIVTGNELLQPGNSISHGQVYESNSFMLTAALQNLPVIQLATQYVQDDVPATISAIQAALLYSDMVLLTGGVSAGDYDYVAAAMQACGVQQVFHKIKQKPGKPLLFGQKAHQLLFGLPGNPASVLTCFYEYVLPAIEAMTGQPHRRVQQVQRRLSDTVYKKAGLTHFMKAVCDDVQVTVSQAQESYRLSSFATVNCLLVMEDEATCYEKGELVNVHVLPTTI</sequence>
<dbReference type="InterPro" id="IPR038987">
    <property type="entry name" value="MoeA-like"/>
</dbReference>
<gene>
    <name evidence="13" type="ORF">SAMN05421788_107213</name>
</gene>
<protein>
    <recommendedName>
        <fullName evidence="11">Molybdopterin molybdenumtransferase</fullName>
        <ecNumber evidence="11">2.10.1.1</ecNumber>
    </recommendedName>
</protein>
<accession>A0A173MGD3</accession>
<dbReference type="Proteomes" id="UP000186917">
    <property type="component" value="Unassembled WGS sequence"/>
</dbReference>
<evidence type="ECO:0000256" key="1">
    <source>
        <dbReference type="ARBA" id="ARBA00001946"/>
    </source>
</evidence>
<dbReference type="OrthoDB" id="9804758at2"/>
<keyword evidence="8 11" id="KW-0460">Magnesium</keyword>
<dbReference type="NCBIfam" id="NF045515">
    <property type="entry name" value="Glp_gephyrin"/>
    <property type="match status" value="1"/>
</dbReference>
<evidence type="ECO:0000256" key="7">
    <source>
        <dbReference type="ARBA" id="ARBA00022723"/>
    </source>
</evidence>
<dbReference type="Pfam" id="PF03453">
    <property type="entry name" value="MoeA_N"/>
    <property type="match status" value="1"/>
</dbReference>
<keyword evidence="14" id="KW-1185">Reference proteome</keyword>
<dbReference type="GO" id="GO:0005829">
    <property type="term" value="C:cytosol"/>
    <property type="evidence" value="ECO:0007669"/>
    <property type="project" value="TreeGrafter"/>
</dbReference>
<evidence type="ECO:0000256" key="2">
    <source>
        <dbReference type="ARBA" id="ARBA00002901"/>
    </source>
</evidence>
<evidence type="ECO:0000256" key="6">
    <source>
        <dbReference type="ARBA" id="ARBA00022679"/>
    </source>
</evidence>
<dbReference type="PANTHER" id="PTHR10192">
    <property type="entry name" value="MOLYBDOPTERIN BIOSYNTHESIS PROTEIN"/>
    <property type="match status" value="1"/>
</dbReference>
<dbReference type="Gene3D" id="3.40.980.10">
    <property type="entry name" value="MoaB/Mog-like domain"/>
    <property type="match status" value="1"/>
</dbReference>
<dbReference type="PANTHER" id="PTHR10192:SF5">
    <property type="entry name" value="GEPHYRIN"/>
    <property type="match status" value="1"/>
</dbReference>
<evidence type="ECO:0000256" key="10">
    <source>
        <dbReference type="ARBA" id="ARBA00047317"/>
    </source>
</evidence>
<dbReference type="InterPro" id="IPR005110">
    <property type="entry name" value="MoeA_linker/N"/>
</dbReference>
<dbReference type="InterPro" id="IPR036688">
    <property type="entry name" value="MoeA_C_domain_IV_sf"/>
</dbReference>
<name>A0A173MGD3_9BACT</name>
<dbReference type="AlphaFoldDB" id="A0A173MGD3"/>
<comment type="catalytic activity">
    <reaction evidence="10">
        <text>adenylyl-molybdopterin + molybdate = Mo-molybdopterin + AMP + H(+)</text>
        <dbReference type="Rhea" id="RHEA:35047"/>
        <dbReference type="ChEBI" id="CHEBI:15378"/>
        <dbReference type="ChEBI" id="CHEBI:36264"/>
        <dbReference type="ChEBI" id="CHEBI:62727"/>
        <dbReference type="ChEBI" id="CHEBI:71302"/>
        <dbReference type="ChEBI" id="CHEBI:456215"/>
        <dbReference type="EC" id="2.10.1.1"/>
    </reaction>
</comment>
<evidence type="ECO:0000256" key="4">
    <source>
        <dbReference type="ARBA" id="ARBA00010763"/>
    </source>
</evidence>
<dbReference type="Gene3D" id="3.90.105.10">
    <property type="entry name" value="Molybdopterin biosynthesis moea protein, domain 2"/>
    <property type="match status" value="1"/>
</dbReference>
<keyword evidence="6 11" id="KW-0808">Transferase</keyword>
<dbReference type="STRING" id="477680.SAMN05421788_107213"/>
<dbReference type="GO" id="GO:0046872">
    <property type="term" value="F:metal ion binding"/>
    <property type="evidence" value="ECO:0007669"/>
    <property type="project" value="UniProtKB-UniRule"/>
</dbReference>